<evidence type="ECO:0000313" key="1">
    <source>
        <dbReference type="EMBL" id="KAI0055228.1"/>
    </source>
</evidence>
<reference evidence="1" key="2">
    <citation type="journal article" date="2022" name="New Phytol.">
        <title>Evolutionary transition to the ectomycorrhizal habit in the genomes of a hyperdiverse lineage of mushroom-forming fungi.</title>
        <authorList>
            <person name="Looney B."/>
            <person name="Miyauchi S."/>
            <person name="Morin E."/>
            <person name="Drula E."/>
            <person name="Courty P.E."/>
            <person name="Kohler A."/>
            <person name="Kuo A."/>
            <person name="LaButti K."/>
            <person name="Pangilinan J."/>
            <person name="Lipzen A."/>
            <person name="Riley R."/>
            <person name="Andreopoulos W."/>
            <person name="He G."/>
            <person name="Johnson J."/>
            <person name="Nolan M."/>
            <person name="Tritt A."/>
            <person name="Barry K.W."/>
            <person name="Grigoriev I.V."/>
            <person name="Nagy L.G."/>
            <person name="Hibbett D."/>
            <person name="Henrissat B."/>
            <person name="Matheny P.B."/>
            <person name="Labbe J."/>
            <person name="Martin F.M."/>
        </authorList>
    </citation>
    <scope>NUCLEOTIDE SEQUENCE</scope>
    <source>
        <strain evidence="1">HHB10654</strain>
    </source>
</reference>
<dbReference type="EMBL" id="MU277303">
    <property type="protein sequence ID" value="KAI0055228.1"/>
    <property type="molecule type" value="Genomic_DNA"/>
</dbReference>
<proteinExistence type="predicted"/>
<name>A0ACB8SFG1_9AGAM</name>
<gene>
    <name evidence="1" type="ORF">BV25DRAFT_1843108</name>
</gene>
<comment type="caution">
    <text evidence="1">The sequence shown here is derived from an EMBL/GenBank/DDBJ whole genome shotgun (WGS) entry which is preliminary data.</text>
</comment>
<dbReference type="Proteomes" id="UP000814140">
    <property type="component" value="Unassembled WGS sequence"/>
</dbReference>
<accession>A0ACB8SFG1</accession>
<organism evidence="1 2">
    <name type="scientific">Artomyces pyxidatus</name>
    <dbReference type="NCBI Taxonomy" id="48021"/>
    <lineage>
        <taxon>Eukaryota</taxon>
        <taxon>Fungi</taxon>
        <taxon>Dikarya</taxon>
        <taxon>Basidiomycota</taxon>
        <taxon>Agaricomycotina</taxon>
        <taxon>Agaricomycetes</taxon>
        <taxon>Russulales</taxon>
        <taxon>Auriscalpiaceae</taxon>
        <taxon>Artomyces</taxon>
    </lineage>
</organism>
<evidence type="ECO:0000313" key="2">
    <source>
        <dbReference type="Proteomes" id="UP000814140"/>
    </source>
</evidence>
<sequence>MLSASDALHTVLYISETVISGGEQAGGVQAGIMVPMGRYGTLGEGRRPTVPVSSGTACALHMLRRVSSLRPGSLIASLPHFDSQHAQLFSRLPKPAPSVPATTAAVPVTVVLEIRLVHLSICSSRCAFIVTGTRVGRHRRKLASLRCHYSKSSTWRGGRGVPRGHVENPDGSEHRGHVDVDAVSETVRRSSKATTDGCEIRRRRPASVRPPRISSILVRTEQRDEVGRCARRDAVKGSCYGRRIAYGMRFVVVSRIGVLTLEAQATYADATTRQIHADCGAGSFCAQDSV</sequence>
<keyword evidence="2" id="KW-1185">Reference proteome</keyword>
<protein>
    <submittedName>
        <fullName evidence="1">Uncharacterized protein</fullName>
    </submittedName>
</protein>
<reference evidence="1" key="1">
    <citation type="submission" date="2021-03" db="EMBL/GenBank/DDBJ databases">
        <authorList>
            <consortium name="DOE Joint Genome Institute"/>
            <person name="Ahrendt S."/>
            <person name="Looney B.P."/>
            <person name="Miyauchi S."/>
            <person name="Morin E."/>
            <person name="Drula E."/>
            <person name="Courty P.E."/>
            <person name="Chicoki N."/>
            <person name="Fauchery L."/>
            <person name="Kohler A."/>
            <person name="Kuo A."/>
            <person name="Labutti K."/>
            <person name="Pangilinan J."/>
            <person name="Lipzen A."/>
            <person name="Riley R."/>
            <person name="Andreopoulos W."/>
            <person name="He G."/>
            <person name="Johnson J."/>
            <person name="Barry K.W."/>
            <person name="Grigoriev I.V."/>
            <person name="Nagy L."/>
            <person name="Hibbett D."/>
            <person name="Henrissat B."/>
            <person name="Matheny P.B."/>
            <person name="Labbe J."/>
            <person name="Martin F."/>
        </authorList>
    </citation>
    <scope>NUCLEOTIDE SEQUENCE</scope>
    <source>
        <strain evidence="1">HHB10654</strain>
    </source>
</reference>